<dbReference type="Proteomes" id="UP001140560">
    <property type="component" value="Unassembled WGS sequence"/>
</dbReference>
<gene>
    <name evidence="1" type="ORF">N0V83_000539</name>
</gene>
<dbReference type="EMBL" id="JAPEUY010000001">
    <property type="protein sequence ID" value="KAJ4377710.1"/>
    <property type="molecule type" value="Genomic_DNA"/>
</dbReference>
<evidence type="ECO:0000313" key="2">
    <source>
        <dbReference type="Proteomes" id="UP001140560"/>
    </source>
</evidence>
<reference evidence="1" key="1">
    <citation type="submission" date="2022-10" db="EMBL/GenBank/DDBJ databases">
        <title>Tapping the CABI collections for fungal endophytes: first genome assemblies for Collariella, Neodidymelliopsis, Ascochyta clinopodiicola, Didymella pomorum, Didymosphaeria variabile, Neocosmospora piperis and Neocucurbitaria cava.</title>
        <authorList>
            <person name="Hill R."/>
        </authorList>
    </citation>
    <scope>NUCLEOTIDE SEQUENCE</scope>
    <source>
        <strain evidence="1">IMI 356814</strain>
    </source>
</reference>
<organism evidence="1 2">
    <name type="scientific">Neocucurbitaria cava</name>
    <dbReference type="NCBI Taxonomy" id="798079"/>
    <lineage>
        <taxon>Eukaryota</taxon>
        <taxon>Fungi</taxon>
        <taxon>Dikarya</taxon>
        <taxon>Ascomycota</taxon>
        <taxon>Pezizomycotina</taxon>
        <taxon>Dothideomycetes</taxon>
        <taxon>Pleosporomycetidae</taxon>
        <taxon>Pleosporales</taxon>
        <taxon>Pleosporineae</taxon>
        <taxon>Cucurbitariaceae</taxon>
        <taxon>Neocucurbitaria</taxon>
    </lineage>
</organism>
<keyword evidence="2" id="KW-1185">Reference proteome</keyword>
<protein>
    <submittedName>
        <fullName evidence="1">Uncharacterized protein</fullName>
    </submittedName>
</protein>
<evidence type="ECO:0000313" key="1">
    <source>
        <dbReference type="EMBL" id="KAJ4377710.1"/>
    </source>
</evidence>
<sequence>MAAPDLLHWNVEQPGSTGLCKVSYSIDESKLPSIYAVPIKVMSGPKGIRVKSQRLRSQAIKQFRETYLSEFDKISAVQYCAKKDEEDQDDKLPLDCLLFLVSKGVTRKVSQAIKDLKREEKSVTVVKRVKHNDGNYESQSIHCALKSVSHVPYGSDSADYWKKLGILIRTFIRNVTIDGTTFTKSTELLLEPTFPFRSPESQEDTGSHETNQIVAATAIPNAQNVSTLSRIRPKLDPILKELHFELDLVPGIEKDVRLSDLVFGIFGRALTGPGIHHHLKDIRGMLTGLVVDQTYQPERPSQSLSSDATSWCVIRDVQLAGEIPSFIRNGQRYSVVKYFKEGKS</sequence>
<accession>A0A9W8YGK7</accession>
<proteinExistence type="predicted"/>
<comment type="caution">
    <text evidence="1">The sequence shown here is derived from an EMBL/GenBank/DDBJ whole genome shotgun (WGS) entry which is preliminary data.</text>
</comment>
<name>A0A9W8YGK7_9PLEO</name>
<dbReference type="AlphaFoldDB" id="A0A9W8YGK7"/>